<evidence type="ECO:0000256" key="2">
    <source>
        <dbReference type="ARBA" id="ARBA00022490"/>
    </source>
</evidence>
<dbReference type="OrthoDB" id="287668at2"/>
<dbReference type="GO" id="GO:0008855">
    <property type="term" value="F:exodeoxyribonuclease VII activity"/>
    <property type="evidence" value="ECO:0007669"/>
    <property type="project" value="UniProtKB-UniRule"/>
</dbReference>
<dbReference type="NCBIfam" id="NF002141">
    <property type="entry name" value="PRK00977.1-5"/>
    <property type="match status" value="1"/>
</dbReference>
<gene>
    <name evidence="6" type="primary">xseB</name>
    <name evidence="8" type="ORF">FR698_07190</name>
</gene>
<reference evidence="8 9" key="1">
    <citation type="submission" date="2019-08" db="EMBL/GenBank/DDBJ databases">
        <title>Pelomicrobium methylotrophicum gen. nov., sp. nov. a moderately thermophilic, facultatively anaerobic, lithoautotrophic and methylotrophic bacterium isolated from a terrestrial mud volcano.</title>
        <authorList>
            <person name="Slobodkina G.B."/>
            <person name="Merkel A.Y."/>
            <person name="Slobodkin A.I."/>
        </authorList>
    </citation>
    <scope>NUCLEOTIDE SEQUENCE [LARGE SCALE GENOMIC DNA]</scope>
    <source>
        <strain evidence="8 9">SM250</strain>
    </source>
</reference>
<dbReference type="InterPro" id="IPR003761">
    <property type="entry name" value="Exonuc_VII_S"/>
</dbReference>
<proteinExistence type="inferred from homology"/>
<comment type="subcellular location">
    <subcellularLocation>
        <location evidence="6">Cytoplasm</location>
    </subcellularLocation>
</comment>
<dbReference type="GO" id="GO:0006308">
    <property type="term" value="P:DNA catabolic process"/>
    <property type="evidence" value="ECO:0007669"/>
    <property type="project" value="UniProtKB-UniRule"/>
</dbReference>
<dbReference type="Proteomes" id="UP000321201">
    <property type="component" value="Unassembled WGS sequence"/>
</dbReference>
<dbReference type="HAMAP" id="MF_00337">
    <property type="entry name" value="Exonuc_7_S"/>
    <property type="match status" value="1"/>
</dbReference>
<comment type="caution">
    <text evidence="8">The sequence shown here is derived from an EMBL/GenBank/DDBJ whole genome shotgun (WGS) entry which is preliminary data.</text>
</comment>
<comment type="function">
    <text evidence="6">Bidirectionally degrades single-stranded DNA into large acid-insoluble oligonucleotides, which are then degraded further into small acid-soluble oligonucleotides.</text>
</comment>
<name>A0A5C7EIV5_9PROT</name>
<evidence type="ECO:0000256" key="6">
    <source>
        <dbReference type="HAMAP-Rule" id="MF_00337"/>
    </source>
</evidence>
<sequence length="98" mass="10619">MPKSTEGPAQPESPAQPAVPAQPAPPQTPVSFEAALAELEAIVARMEEGQMPLEESLAAYKRGTELLQYCQARLKDAQQQVRVLEAGTLQDFPTDDSR</sequence>
<evidence type="ECO:0000256" key="3">
    <source>
        <dbReference type="ARBA" id="ARBA00022722"/>
    </source>
</evidence>
<comment type="catalytic activity">
    <reaction evidence="6">
        <text>Exonucleolytic cleavage in either 5'- to 3'- or 3'- to 5'-direction to yield nucleoside 5'-phosphates.</text>
        <dbReference type="EC" id="3.1.11.6"/>
    </reaction>
</comment>
<evidence type="ECO:0000256" key="1">
    <source>
        <dbReference type="ARBA" id="ARBA00009998"/>
    </source>
</evidence>
<dbReference type="RefSeq" id="WP_147799520.1">
    <property type="nucleotide sequence ID" value="NZ_VPFL01000008.1"/>
</dbReference>
<comment type="similarity">
    <text evidence="1 6">Belongs to the XseB family.</text>
</comment>
<evidence type="ECO:0000313" key="8">
    <source>
        <dbReference type="EMBL" id="TXF12027.1"/>
    </source>
</evidence>
<dbReference type="Pfam" id="PF02609">
    <property type="entry name" value="Exonuc_VII_S"/>
    <property type="match status" value="1"/>
</dbReference>
<keyword evidence="2 6" id="KW-0963">Cytoplasm</keyword>
<keyword evidence="9" id="KW-1185">Reference proteome</keyword>
<evidence type="ECO:0000313" key="9">
    <source>
        <dbReference type="Proteomes" id="UP000321201"/>
    </source>
</evidence>
<feature type="compositionally biased region" description="Low complexity" evidence="7">
    <location>
        <begin position="8"/>
        <end position="19"/>
    </location>
</feature>
<dbReference type="EC" id="3.1.11.6" evidence="6"/>
<comment type="subunit">
    <text evidence="6">Heterooligomer composed of large and small subunits.</text>
</comment>
<protein>
    <recommendedName>
        <fullName evidence="6">Exodeoxyribonuclease 7 small subunit</fullName>
        <ecNumber evidence="6">3.1.11.6</ecNumber>
    </recommendedName>
    <alternativeName>
        <fullName evidence="6">Exodeoxyribonuclease VII small subunit</fullName>
        <shortName evidence="6">Exonuclease VII small subunit</shortName>
    </alternativeName>
</protein>
<dbReference type="EMBL" id="VPFL01000008">
    <property type="protein sequence ID" value="TXF12027.1"/>
    <property type="molecule type" value="Genomic_DNA"/>
</dbReference>
<dbReference type="NCBIfam" id="TIGR01280">
    <property type="entry name" value="xseB"/>
    <property type="match status" value="1"/>
</dbReference>
<dbReference type="PANTHER" id="PTHR34137:SF1">
    <property type="entry name" value="EXODEOXYRIBONUCLEASE 7 SMALL SUBUNIT"/>
    <property type="match status" value="1"/>
</dbReference>
<dbReference type="GO" id="GO:0009318">
    <property type="term" value="C:exodeoxyribonuclease VII complex"/>
    <property type="evidence" value="ECO:0007669"/>
    <property type="project" value="UniProtKB-UniRule"/>
</dbReference>
<keyword evidence="5 6" id="KW-0269">Exonuclease</keyword>
<accession>A0A5C7EIV5</accession>
<dbReference type="PANTHER" id="PTHR34137">
    <property type="entry name" value="EXODEOXYRIBONUCLEASE 7 SMALL SUBUNIT"/>
    <property type="match status" value="1"/>
</dbReference>
<dbReference type="SUPFAM" id="SSF116842">
    <property type="entry name" value="XseB-like"/>
    <property type="match status" value="1"/>
</dbReference>
<keyword evidence="3 6" id="KW-0540">Nuclease</keyword>
<feature type="region of interest" description="Disordered" evidence="7">
    <location>
        <begin position="1"/>
        <end position="29"/>
    </location>
</feature>
<dbReference type="InterPro" id="IPR037004">
    <property type="entry name" value="Exonuc_VII_ssu_sf"/>
</dbReference>
<dbReference type="Gene3D" id="1.10.287.1040">
    <property type="entry name" value="Exonuclease VII, small subunit"/>
    <property type="match status" value="1"/>
</dbReference>
<dbReference type="FunCoup" id="A0A5C7EIV5">
    <property type="interactions" value="366"/>
</dbReference>
<evidence type="ECO:0000256" key="4">
    <source>
        <dbReference type="ARBA" id="ARBA00022801"/>
    </source>
</evidence>
<keyword evidence="4 6" id="KW-0378">Hydrolase</keyword>
<evidence type="ECO:0000256" key="7">
    <source>
        <dbReference type="SAM" id="MobiDB-lite"/>
    </source>
</evidence>
<dbReference type="InParanoid" id="A0A5C7EIV5"/>
<evidence type="ECO:0000256" key="5">
    <source>
        <dbReference type="ARBA" id="ARBA00022839"/>
    </source>
</evidence>
<dbReference type="GO" id="GO:0005829">
    <property type="term" value="C:cytosol"/>
    <property type="evidence" value="ECO:0007669"/>
    <property type="project" value="TreeGrafter"/>
</dbReference>
<dbReference type="AlphaFoldDB" id="A0A5C7EIV5"/>
<organism evidence="8 9">
    <name type="scientific">Pelomicrobium methylotrophicum</name>
    <dbReference type="NCBI Taxonomy" id="2602750"/>
    <lineage>
        <taxon>Bacteria</taxon>
        <taxon>Pseudomonadati</taxon>
        <taxon>Pseudomonadota</taxon>
        <taxon>Hydrogenophilia</taxon>
        <taxon>Hydrogenophilia incertae sedis</taxon>
        <taxon>Pelomicrobium</taxon>
    </lineage>
</organism>